<reference evidence="1" key="1">
    <citation type="journal article" date="2022" name="bioRxiv">
        <title>Population genetic analysis of Ophidiomyces ophidiicola, the causative agent of snake fungal disease, indicates recent introductions to the USA.</title>
        <authorList>
            <person name="Ladner J.T."/>
            <person name="Palmer J.M."/>
            <person name="Ettinger C.L."/>
            <person name="Stajich J.E."/>
            <person name="Farrell T.M."/>
            <person name="Glorioso B.M."/>
            <person name="Lawson B."/>
            <person name="Price S.J."/>
            <person name="Stengle A.G."/>
            <person name="Grear D.A."/>
            <person name="Lorch J.M."/>
        </authorList>
    </citation>
    <scope>NUCLEOTIDE SEQUENCE</scope>
    <source>
        <strain evidence="1">NWHC 24266-5</strain>
    </source>
</reference>
<organism evidence="1">
    <name type="scientific">Ophidiomyces ophidiicola</name>
    <dbReference type="NCBI Taxonomy" id="1387563"/>
    <lineage>
        <taxon>Eukaryota</taxon>
        <taxon>Fungi</taxon>
        <taxon>Dikarya</taxon>
        <taxon>Ascomycota</taxon>
        <taxon>Pezizomycotina</taxon>
        <taxon>Eurotiomycetes</taxon>
        <taxon>Eurotiomycetidae</taxon>
        <taxon>Onygenales</taxon>
        <taxon>Onygenaceae</taxon>
        <taxon>Ophidiomyces</taxon>
    </lineage>
</organism>
<proteinExistence type="predicted"/>
<name>A0ACB8UZD9_9EURO</name>
<accession>A0ACB8UZD9</accession>
<dbReference type="EMBL" id="JALBCA010000030">
    <property type="protein sequence ID" value="KAI2388566.1"/>
    <property type="molecule type" value="Genomic_DNA"/>
</dbReference>
<sequence>MSAKDADTNCKKFLKWADAQGIRTEGVKPVRFPERGLGIAASKKIEAGETIVSVPTSALLTLDTVPVSFKNRFPANTPVQCLFAAYLAYDGEARFRYASWKATWPTMENFEESIPLLWPAYLLGTQHSSGATPRQSGLRHDAHGFSSLLPPSISGFWHTLPKKPQGSTDYVVEQQNLFQNQSDRLQKALDIVKQVYPSMDQKEYTYYWLVANTRCFFYVGKDAEMPEDRNDAMALCPFADYFNHSGDDDGCEAAFNESGYTFTTTKSYEEGEEIFICYGNHTSDLLLADYGFCPYQNKWDTLFLDDIVLQNLNREKKQYLKDNNYLGNYRVASSGPCFRTEVAASLMYLATEDWCTYVAGVMPPTFNQSKTDDIIADWISQYREESVMVTKKIEKRLVSKTYEDDSRFQVLLFRWRQIASLCSAALRALEQS</sequence>
<protein>
    <submittedName>
        <fullName evidence="1">Uncharacterized protein</fullName>
    </submittedName>
</protein>
<evidence type="ECO:0000313" key="1">
    <source>
        <dbReference type="EMBL" id="KAI2388566.1"/>
    </source>
</evidence>
<gene>
    <name evidence="1" type="ORF">LOY88_002549</name>
</gene>
<comment type="caution">
    <text evidence="1">The sequence shown here is derived from an EMBL/GenBank/DDBJ whole genome shotgun (WGS) entry which is preliminary data.</text>
</comment>